<gene>
    <name evidence="10" type="ORF">Pla22_23350</name>
</gene>
<feature type="transmembrane region" description="Helical" evidence="9">
    <location>
        <begin position="219"/>
        <end position="236"/>
    </location>
</feature>
<feature type="transmembrane region" description="Helical" evidence="9">
    <location>
        <begin position="288"/>
        <end position="308"/>
    </location>
</feature>
<keyword evidence="2" id="KW-1003">Cell membrane</keyword>
<keyword evidence="6 9" id="KW-1133">Transmembrane helix</keyword>
<dbReference type="OrthoDB" id="9797363at2"/>
<feature type="region of interest" description="Disordered" evidence="8">
    <location>
        <begin position="1"/>
        <end position="22"/>
    </location>
</feature>
<dbReference type="Pfam" id="PF09721">
    <property type="entry name" value="Exosortase_EpsH"/>
    <property type="match status" value="1"/>
</dbReference>
<dbReference type="Proteomes" id="UP000316598">
    <property type="component" value="Unassembled WGS sequence"/>
</dbReference>
<dbReference type="InterPro" id="IPR019127">
    <property type="entry name" value="Exosortase"/>
</dbReference>
<evidence type="ECO:0000256" key="5">
    <source>
        <dbReference type="ARBA" id="ARBA00022801"/>
    </source>
</evidence>
<comment type="subcellular location">
    <subcellularLocation>
        <location evidence="1">Cell membrane</location>
        <topology evidence="1">Multi-pass membrane protein</topology>
    </subcellularLocation>
</comment>
<evidence type="ECO:0000313" key="11">
    <source>
        <dbReference type="Proteomes" id="UP000316598"/>
    </source>
</evidence>
<evidence type="ECO:0000256" key="6">
    <source>
        <dbReference type="ARBA" id="ARBA00022989"/>
    </source>
</evidence>
<dbReference type="GO" id="GO:0006508">
    <property type="term" value="P:proteolysis"/>
    <property type="evidence" value="ECO:0007669"/>
    <property type="project" value="UniProtKB-KW"/>
</dbReference>
<dbReference type="EMBL" id="SJPI01000001">
    <property type="protein sequence ID" value="TWT54685.1"/>
    <property type="molecule type" value="Genomic_DNA"/>
</dbReference>
<sequence>MAKRNLRPKRQSGRKDLGTTDEGKHESIEQIYVSQLSAVVQNYWAVFIGLALIVLYAYWPTFVWAEDAWRNEPDYSHGYLILPLAAMLCWVRADSFPGIRSMPSWSGVWLIVLAIVMRFSSRLIYADFLDGWSLFPLLAGCVWILFGFKAMRWSLPSLAFLLLMIPMPYQAESLLSWKLQGVATSLSTTFLRVLGQPAVSEGHVIWVNDQRLLIEQACSGLRIFMGIGALAFFWAATVNRQRGWIDRIILISLIIPLAVFVNAVRITCVGLLYQSFTDPATQTSIHDWSGYLMIPFAFGLLWLAKTYWQNLYQPVEPMTAKDVLNASHELQHFASGSTS</sequence>
<keyword evidence="4 9" id="KW-0812">Transmembrane</keyword>
<feature type="transmembrane region" description="Helical" evidence="9">
    <location>
        <begin position="131"/>
        <end position="148"/>
    </location>
</feature>
<feature type="transmembrane region" description="Helical" evidence="9">
    <location>
        <begin position="155"/>
        <end position="171"/>
    </location>
</feature>
<evidence type="ECO:0000256" key="3">
    <source>
        <dbReference type="ARBA" id="ARBA00022670"/>
    </source>
</evidence>
<keyword evidence="5" id="KW-0378">Hydrolase</keyword>
<keyword evidence="11" id="KW-1185">Reference proteome</keyword>
<feature type="transmembrane region" description="Helical" evidence="9">
    <location>
        <begin position="105"/>
        <end position="125"/>
    </location>
</feature>
<feature type="compositionally biased region" description="Basic and acidic residues" evidence="8">
    <location>
        <begin position="13"/>
        <end position="22"/>
    </location>
</feature>
<evidence type="ECO:0000256" key="2">
    <source>
        <dbReference type="ARBA" id="ARBA00022475"/>
    </source>
</evidence>
<keyword evidence="7 9" id="KW-0472">Membrane</keyword>
<dbReference type="AlphaFoldDB" id="A0A5C5WXR6"/>
<protein>
    <submittedName>
        <fullName evidence="10">Transmembrane exosortase</fullName>
    </submittedName>
</protein>
<evidence type="ECO:0000256" key="1">
    <source>
        <dbReference type="ARBA" id="ARBA00004651"/>
    </source>
</evidence>
<reference evidence="10 11" key="1">
    <citation type="submission" date="2019-02" db="EMBL/GenBank/DDBJ databases">
        <title>Deep-cultivation of Planctomycetes and their phenomic and genomic characterization uncovers novel biology.</title>
        <authorList>
            <person name="Wiegand S."/>
            <person name="Jogler M."/>
            <person name="Boedeker C."/>
            <person name="Pinto D."/>
            <person name="Vollmers J."/>
            <person name="Rivas-Marin E."/>
            <person name="Kohn T."/>
            <person name="Peeters S.H."/>
            <person name="Heuer A."/>
            <person name="Rast P."/>
            <person name="Oberbeckmann S."/>
            <person name="Bunk B."/>
            <person name="Jeske O."/>
            <person name="Meyerdierks A."/>
            <person name="Storesund J.E."/>
            <person name="Kallscheuer N."/>
            <person name="Luecker S."/>
            <person name="Lage O.M."/>
            <person name="Pohl T."/>
            <person name="Merkel B.J."/>
            <person name="Hornburger P."/>
            <person name="Mueller R.-W."/>
            <person name="Bruemmer F."/>
            <person name="Labrenz M."/>
            <person name="Spormann A.M."/>
            <person name="Op Den Camp H."/>
            <person name="Overmann J."/>
            <person name="Amann R."/>
            <person name="Jetten M.S.M."/>
            <person name="Mascher T."/>
            <person name="Medema M.H."/>
            <person name="Devos D.P."/>
            <person name="Kaster A.-K."/>
            <person name="Ovreas L."/>
            <person name="Rohde M."/>
            <person name="Galperin M.Y."/>
            <person name="Jogler C."/>
        </authorList>
    </citation>
    <scope>NUCLEOTIDE SEQUENCE [LARGE SCALE GENOMIC DNA]</scope>
    <source>
        <strain evidence="10 11">Pla22</strain>
    </source>
</reference>
<evidence type="ECO:0000313" key="10">
    <source>
        <dbReference type="EMBL" id="TWT54685.1"/>
    </source>
</evidence>
<feature type="transmembrane region" description="Helical" evidence="9">
    <location>
        <begin position="77"/>
        <end position="93"/>
    </location>
</feature>
<evidence type="ECO:0000256" key="7">
    <source>
        <dbReference type="ARBA" id="ARBA00023136"/>
    </source>
</evidence>
<dbReference type="InterPro" id="IPR026392">
    <property type="entry name" value="Exo/Archaeosortase_dom"/>
</dbReference>
<dbReference type="InterPro" id="IPR013426">
    <property type="entry name" value="EpsH-like"/>
</dbReference>
<feature type="compositionally biased region" description="Basic residues" evidence="8">
    <location>
        <begin position="1"/>
        <end position="12"/>
    </location>
</feature>
<evidence type="ECO:0000256" key="8">
    <source>
        <dbReference type="SAM" id="MobiDB-lite"/>
    </source>
</evidence>
<comment type="caution">
    <text evidence="10">The sequence shown here is derived from an EMBL/GenBank/DDBJ whole genome shotgun (WGS) entry which is preliminary data.</text>
</comment>
<organism evidence="10 11">
    <name type="scientific">Rubripirellula amarantea</name>
    <dbReference type="NCBI Taxonomy" id="2527999"/>
    <lineage>
        <taxon>Bacteria</taxon>
        <taxon>Pseudomonadati</taxon>
        <taxon>Planctomycetota</taxon>
        <taxon>Planctomycetia</taxon>
        <taxon>Pirellulales</taxon>
        <taxon>Pirellulaceae</taxon>
        <taxon>Rubripirellula</taxon>
    </lineage>
</organism>
<dbReference type="NCBIfam" id="TIGR02602">
    <property type="entry name" value="8TM_EpsH"/>
    <property type="match status" value="1"/>
</dbReference>
<dbReference type="NCBIfam" id="TIGR04178">
    <property type="entry name" value="exo_archaeo"/>
    <property type="match status" value="1"/>
</dbReference>
<dbReference type="GO" id="GO:0008233">
    <property type="term" value="F:peptidase activity"/>
    <property type="evidence" value="ECO:0007669"/>
    <property type="project" value="UniProtKB-KW"/>
</dbReference>
<feature type="transmembrane region" description="Helical" evidence="9">
    <location>
        <begin position="43"/>
        <end position="65"/>
    </location>
</feature>
<accession>A0A5C5WXR6</accession>
<evidence type="ECO:0000256" key="9">
    <source>
        <dbReference type="SAM" id="Phobius"/>
    </source>
</evidence>
<dbReference type="GO" id="GO:0005886">
    <property type="term" value="C:plasma membrane"/>
    <property type="evidence" value="ECO:0007669"/>
    <property type="project" value="UniProtKB-SubCell"/>
</dbReference>
<keyword evidence="3" id="KW-0645">Protease</keyword>
<name>A0A5C5WXR6_9BACT</name>
<evidence type="ECO:0000256" key="4">
    <source>
        <dbReference type="ARBA" id="ARBA00022692"/>
    </source>
</evidence>
<proteinExistence type="predicted"/>
<feature type="transmembrane region" description="Helical" evidence="9">
    <location>
        <begin position="248"/>
        <end position="276"/>
    </location>
</feature>